<keyword evidence="4" id="KW-0732">Signal</keyword>
<proteinExistence type="predicted"/>
<dbReference type="Proteomes" id="UP001139353">
    <property type="component" value="Unassembled WGS sequence"/>
</dbReference>
<dbReference type="EMBL" id="JAJLJH010000010">
    <property type="protein sequence ID" value="MCK9688891.1"/>
    <property type="molecule type" value="Genomic_DNA"/>
</dbReference>
<name>A0A9X2C2N3_9BURK</name>
<dbReference type="AlphaFoldDB" id="A0A9X2C2N3"/>
<dbReference type="EC" id="5.2.1.8" evidence="1"/>
<dbReference type="PROSITE" id="PS50072">
    <property type="entry name" value="CSA_PPIASE_2"/>
    <property type="match status" value="1"/>
</dbReference>
<evidence type="ECO:0000256" key="4">
    <source>
        <dbReference type="SAM" id="SignalP"/>
    </source>
</evidence>
<dbReference type="InterPro" id="IPR002130">
    <property type="entry name" value="Cyclophilin-type_PPIase_dom"/>
</dbReference>
<keyword evidence="7" id="KW-1185">Reference proteome</keyword>
<keyword evidence="2" id="KW-0697">Rotamase</keyword>
<comment type="caution">
    <text evidence="6">The sequence shown here is derived from an EMBL/GenBank/DDBJ whole genome shotgun (WGS) entry which is preliminary data.</text>
</comment>
<dbReference type="InterPro" id="IPR044665">
    <property type="entry name" value="E_coli_cyclophilin_A-like"/>
</dbReference>
<dbReference type="Pfam" id="PF00160">
    <property type="entry name" value="Pro_isomerase"/>
    <property type="match status" value="1"/>
</dbReference>
<organism evidence="6 7">
    <name type="scientific">Scleromatobacter humisilvae</name>
    <dbReference type="NCBI Taxonomy" id="2897159"/>
    <lineage>
        <taxon>Bacteria</taxon>
        <taxon>Pseudomonadati</taxon>
        <taxon>Pseudomonadota</taxon>
        <taxon>Betaproteobacteria</taxon>
        <taxon>Burkholderiales</taxon>
        <taxon>Sphaerotilaceae</taxon>
        <taxon>Scleromatobacter</taxon>
    </lineage>
</organism>
<feature type="signal peptide" evidence="4">
    <location>
        <begin position="1"/>
        <end position="21"/>
    </location>
</feature>
<keyword evidence="3 6" id="KW-0413">Isomerase</keyword>
<protein>
    <recommendedName>
        <fullName evidence="1">peptidylprolyl isomerase</fullName>
        <ecNumber evidence="1">5.2.1.8</ecNumber>
    </recommendedName>
</protein>
<dbReference type="InterPro" id="IPR029000">
    <property type="entry name" value="Cyclophilin-like_dom_sf"/>
</dbReference>
<evidence type="ECO:0000256" key="3">
    <source>
        <dbReference type="ARBA" id="ARBA00023235"/>
    </source>
</evidence>
<evidence type="ECO:0000256" key="1">
    <source>
        <dbReference type="ARBA" id="ARBA00013194"/>
    </source>
</evidence>
<feature type="chain" id="PRO_5040942361" description="peptidylprolyl isomerase" evidence="4">
    <location>
        <begin position="22"/>
        <end position="324"/>
    </location>
</feature>
<dbReference type="Gene3D" id="2.40.100.10">
    <property type="entry name" value="Cyclophilin-like"/>
    <property type="match status" value="1"/>
</dbReference>
<dbReference type="PROSITE" id="PS51257">
    <property type="entry name" value="PROKAR_LIPOPROTEIN"/>
    <property type="match status" value="1"/>
</dbReference>
<gene>
    <name evidence="6" type="ORF">LPC04_24515</name>
</gene>
<accession>A0A9X2C2N3</accession>
<feature type="domain" description="PPIase cyclophilin-type" evidence="5">
    <location>
        <begin position="143"/>
        <end position="322"/>
    </location>
</feature>
<evidence type="ECO:0000313" key="6">
    <source>
        <dbReference type="EMBL" id="MCK9688891.1"/>
    </source>
</evidence>
<dbReference type="SUPFAM" id="SSF50891">
    <property type="entry name" value="Cyclophilin-like"/>
    <property type="match status" value="1"/>
</dbReference>
<dbReference type="PANTHER" id="PTHR43246">
    <property type="entry name" value="PEPTIDYL-PROLYL CIS-TRANS ISOMERASE CYP38, CHLOROPLASTIC"/>
    <property type="match status" value="1"/>
</dbReference>
<reference evidence="6" key="1">
    <citation type="submission" date="2021-11" db="EMBL/GenBank/DDBJ databases">
        <title>BS-T2-15 a new species belonging to the Comamonadaceae family isolated from the soil of a French oak forest.</title>
        <authorList>
            <person name="Mieszkin S."/>
            <person name="Alain K."/>
        </authorList>
    </citation>
    <scope>NUCLEOTIDE SEQUENCE</scope>
    <source>
        <strain evidence="6">BS-T2-15</strain>
    </source>
</reference>
<dbReference type="RefSeq" id="WP_275684930.1">
    <property type="nucleotide sequence ID" value="NZ_JAJLJH010000010.1"/>
</dbReference>
<sequence>MQKRFNVSASAHTLVAGALTAATLAALTACGGGGGGNSATATVSSMTVAATKYGTPALVTIVGTNLSNLNLQASGCKNATRLTAAPTASSDTTAYFSCTPSGAYSSTILAVSNGGTIAQQPLTVLPPIVTMTVTGGPSGSINGTIVFNLKGNVAPITVDNFLAYVNSGTSPTNGFYAGTIFHRVVDFNNPQAGPEYDVIQGGTYGAATSGTLPAAKAGTFAPIALETTGGTNVQWTAAMARTAAANSATSGFFFNVKNNSAAFDTTSGPGYAVFADVSGSQAILTQIAAIAQGGTSVCPTLVGINDGSCVPVPNVTVISAAQTQ</sequence>
<dbReference type="GO" id="GO:0003755">
    <property type="term" value="F:peptidyl-prolyl cis-trans isomerase activity"/>
    <property type="evidence" value="ECO:0007669"/>
    <property type="project" value="UniProtKB-KW"/>
</dbReference>
<evidence type="ECO:0000256" key="2">
    <source>
        <dbReference type="ARBA" id="ARBA00023110"/>
    </source>
</evidence>
<evidence type="ECO:0000259" key="5">
    <source>
        <dbReference type="PROSITE" id="PS50072"/>
    </source>
</evidence>
<evidence type="ECO:0000313" key="7">
    <source>
        <dbReference type="Proteomes" id="UP001139353"/>
    </source>
</evidence>